<dbReference type="InterPro" id="IPR027417">
    <property type="entry name" value="P-loop_NTPase"/>
</dbReference>
<dbReference type="Proteomes" id="UP001224775">
    <property type="component" value="Unassembled WGS sequence"/>
</dbReference>
<keyword evidence="3" id="KW-1185">Reference proteome</keyword>
<evidence type="ECO:0000256" key="1">
    <source>
        <dbReference type="SAM" id="MobiDB-lite"/>
    </source>
</evidence>
<proteinExistence type="predicted"/>
<comment type="caution">
    <text evidence="2">The sequence shown here is derived from an EMBL/GenBank/DDBJ whole genome shotgun (WGS) entry which is preliminary data.</text>
</comment>
<dbReference type="Gene3D" id="3.40.50.300">
    <property type="entry name" value="P-loop containing nucleotide triphosphate hydrolases"/>
    <property type="match status" value="1"/>
</dbReference>
<gene>
    <name evidence="2" type="ORF">QTG54_010392</name>
</gene>
<name>A0AAD9D9C9_9STRA</name>
<protein>
    <recommendedName>
        <fullName evidence="4">P-loop containing nucleoside triphosphate hydrolase protein</fullName>
    </recommendedName>
</protein>
<accession>A0AAD9D9C9</accession>
<feature type="region of interest" description="Disordered" evidence="1">
    <location>
        <begin position="153"/>
        <end position="189"/>
    </location>
</feature>
<dbReference type="SUPFAM" id="SSF52540">
    <property type="entry name" value="P-loop containing nucleoside triphosphate hydrolases"/>
    <property type="match status" value="1"/>
</dbReference>
<evidence type="ECO:0008006" key="4">
    <source>
        <dbReference type="Google" id="ProtNLM"/>
    </source>
</evidence>
<organism evidence="2 3">
    <name type="scientific">Skeletonema marinoi</name>
    <dbReference type="NCBI Taxonomy" id="267567"/>
    <lineage>
        <taxon>Eukaryota</taxon>
        <taxon>Sar</taxon>
        <taxon>Stramenopiles</taxon>
        <taxon>Ochrophyta</taxon>
        <taxon>Bacillariophyta</taxon>
        <taxon>Coscinodiscophyceae</taxon>
        <taxon>Thalassiosirophycidae</taxon>
        <taxon>Thalassiosirales</taxon>
        <taxon>Skeletonemataceae</taxon>
        <taxon>Skeletonema</taxon>
        <taxon>Skeletonema marinoi-dohrnii complex</taxon>
    </lineage>
</organism>
<sequence>MLQSMTTRIMMFVVFGRPGAGKSTVSQAAVQLLGDGDGSNVCIGKLNNEDEFLYIYLDLDVCVPQWMKDNFAKGMYPTLAERFEFISTACDYVSDKINSPSGNKPLVPIISFSFVNTDMRVEFRKRFPHSEWILVDTSKDLAEERILSREDHFYKGSGGSSTNDTQTDGEDDPTTKATESSDAADVDNSEWEFKPVDYPHVILDGNDEVATNAQKVVYVIQNHLLNNSS</sequence>
<dbReference type="EMBL" id="JATAAI010000019">
    <property type="protein sequence ID" value="KAK1739076.1"/>
    <property type="molecule type" value="Genomic_DNA"/>
</dbReference>
<evidence type="ECO:0000313" key="3">
    <source>
        <dbReference type="Proteomes" id="UP001224775"/>
    </source>
</evidence>
<evidence type="ECO:0000313" key="2">
    <source>
        <dbReference type="EMBL" id="KAK1739076.1"/>
    </source>
</evidence>
<dbReference type="AlphaFoldDB" id="A0AAD9D9C9"/>
<reference evidence="2" key="1">
    <citation type="submission" date="2023-06" db="EMBL/GenBank/DDBJ databases">
        <title>Survivors Of The Sea: Transcriptome response of Skeletonema marinoi to long-term dormancy.</title>
        <authorList>
            <person name="Pinder M.I.M."/>
            <person name="Kourtchenko O."/>
            <person name="Robertson E.K."/>
            <person name="Larsson T."/>
            <person name="Maumus F."/>
            <person name="Osuna-Cruz C.M."/>
            <person name="Vancaester E."/>
            <person name="Stenow R."/>
            <person name="Vandepoele K."/>
            <person name="Ploug H."/>
            <person name="Bruchert V."/>
            <person name="Godhe A."/>
            <person name="Topel M."/>
        </authorList>
    </citation>
    <scope>NUCLEOTIDE SEQUENCE</scope>
    <source>
        <strain evidence="2">R05AC</strain>
    </source>
</reference>